<evidence type="ECO:0000313" key="2">
    <source>
        <dbReference type="EMBL" id="OYN80427.1"/>
    </source>
</evidence>
<dbReference type="AlphaFoldDB" id="A0A255DLV3"/>
<evidence type="ECO:0000256" key="1">
    <source>
        <dbReference type="SAM" id="MobiDB-lite"/>
    </source>
</evidence>
<dbReference type="Pfam" id="PF25310">
    <property type="entry name" value="VG15"/>
    <property type="match status" value="1"/>
</dbReference>
<reference evidence="2 3" key="1">
    <citation type="submission" date="2017-07" db="EMBL/GenBank/DDBJ databases">
        <title>The new phylogeny of genus Mycobacterium.</title>
        <authorList>
            <person name="Tortoli E."/>
            <person name="Trovato A."/>
            <person name="Cirillo D.M."/>
        </authorList>
    </citation>
    <scope>NUCLEOTIDE SEQUENCE [LARGE SCALE GENOMIC DNA]</scope>
    <source>
        <strain evidence="2 3">ATCC 33027</strain>
    </source>
</reference>
<evidence type="ECO:0008006" key="4">
    <source>
        <dbReference type="Google" id="ProtNLM"/>
    </source>
</evidence>
<proteinExistence type="predicted"/>
<evidence type="ECO:0000313" key="3">
    <source>
        <dbReference type="Proteomes" id="UP000216063"/>
    </source>
</evidence>
<feature type="compositionally biased region" description="Pro residues" evidence="1">
    <location>
        <begin position="265"/>
        <end position="282"/>
    </location>
</feature>
<dbReference type="InterPro" id="IPR057369">
    <property type="entry name" value="VG15"/>
</dbReference>
<dbReference type="OrthoDB" id="3268595at2"/>
<keyword evidence="3" id="KW-1185">Reference proteome</keyword>
<comment type="caution">
    <text evidence="2">The sequence shown here is derived from an EMBL/GenBank/DDBJ whole genome shotgun (WGS) entry which is preliminary data.</text>
</comment>
<dbReference type="Proteomes" id="UP000216063">
    <property type="component" value="Unassembled WGS sequence"/>
</dbReference>
<name>A0A255DLV3_9MYCO</name>
<dbReference type="RefSeq" id="WP_094478909.1">
    <property type="nucleotide sequence ID" value="NZ_NOZR01000006.1"/>
</dbReference>
<accession>A0A255DLV3</accession>
<organism evidence="2 3">
    <name type="scientific">Mycolicibacterium sphagni</name>
    <dbReference type="NCBI Taxonomy" id="1786"/>
    <lineage>
        <taxon>Bacteria</taxon>
        <taxon>Bacillati</taxon>
        <taxon>Actinomycetota</taxon>
        <taxon>Actinomycetes</taxon>
        <taxon>Mycobacteriales</taxon>
        <taxon>Mycobacteriaceae</taxon>
        <taxon>Mycolicibacterium</taxon>
    </lineage>
</organism>
<sequence length="516" mass="57322">MPSQSLLATPEQTGYDNALADIRDRLGKYIVAVWAEYQLGALGATPDPVIGMIAQTVLAAQLSAGNLTSVYFAQKFGRRPSPVIPADIANREGGVTKADVYARAFRQQAFNRQVLGKTETEASEIGLRRLQNAVDTDFQMAAIRQGRRSMRDGGRKYYRRVPTGRESCAMCLIAATQRYKVENLLPIHPACDCRVDELEPGMDLDQVIDPKMLEDTHQQVKAFAGIADRGGRMPDYRELIITHEHGEIGPVIAWRNHDFTGPGDLQPPKPRPSVPKPAPRPAPGIVNEVNRIGINQADATQLRDYLTAKHGLQVDNFTKQRNNIDALRQYSRAVDDILTKYPQIKLEKVSVGDVGANTYAWAKYRRDADRTLEVRLGEQWVRDPKAMDAAMSRNVRERFHPSGFEHEPFYATIVHELGHALDTAGMRNSRRLALATVREVYDADTRPGKPKFADWIADRANLPGYSVATNRETGHLELNEGEAIAEAFADVELNGDAALPTSKALHKLLVAQSTKQ</sequence>
<protein>
    <recommendedName>
        <fullName evidence="4">Phage head morphogenesis domain-containing protein</fullName>
    </recommendedName>
</protein>
<dbReference type="EMBL" id="NOZR01000006">
    <property type="protein sequence ID" value="OYN80427.1"/>
    <property type="molecule type" value="Genomic_DNA"/>
</dbReference>
<feature type="region of interest" description="Disordered" evidence="1">
    <location>
        <begin position="257"/>
        <end position="283"/>
    </location>
</feature>
<gene>
    <name evidence="2" type="ORF">CG716_09885</name>
</gene>